<dbReference type="EMBL" id="BKCJ010008586">
    <property type="protein sequence ID" value="GEU82963.1"/>
    <property type="molecule type" value="Genomic_DNA"/>
</dbReference>
<name>A0A6L2N9S2_TANCI</name>
<keyword evidence="1" id="KW-0812">Transmembrane</keyword>
<protein>
    <submittedName>
        <fullName evidence="2">Elongation of fatty acids protein 3-like</fullName>
    </submittedName>
</protein>
<gene>
    <name evidence="2" type="ORF">Tci_054941</name>
</gene>
<evidence type="ECO:0000256" key="1">
    <source>
        <dbReference type="SAM" id="Phobius"/>
    </source>
</evidence>
<sequence>MYVVKALAVGIASSAVATGFVLGANSPRISVGVDLVLSAAGNASNGFVVKFITAFKVWPSWFGFFLPKWYWKMYLRPSVCDSMVGTWYVSLSSIELTTESQSGRKCGVEVTEEYGGFAFVLVAECRMVVARAGTGERGVKRVVEESIELIGVLMLHVKKGGCNGIGAWGINSVLNAAILLLFINFYVNSHLRGRRKLTALTSDHRDNVVPDTVESDGIGCTPKDKDI</sequence>
<evidence type="ECO:0000313" key="2">
    <source>
        <dbReference type="EMBL" id="GEU82963.1"/>
    </source>
</evidence>
<keyword evidence="1" id="KW-0472">Membrane</keyword>
<organism evidence="2">
    <name type="scientific">Tanacetum cinerariifolium</name>
    <name type="common">Dalmatian daisy</name>
    <name type="synonym">Chrysanthemum cinerariifolium</name>
    <dbReference type="NCBI Taxonomy" id="118510"/>
    <lineage>
        <taxon>Eukaryota</taxon>
        <taxon>Viridiplantae</taxon>
        <taxon>Streptophyta</taxon>
        <taxon>Embryophyta</taxon>
        <taxon>Tracheophyta</taxon>
        <taxon>Spermatophyta</taxon>
        <taxon>Magnoliopsida</taxon>
        <taxon>eudicotyledons</taxon>
        <taxon>Gunneridae</taxon>
        <taxon>Pentapetalae</taxon>
        <taxon>asterids</taxon>
        <taxon>campanulids</taxon>
        <taxon>Asterales</taxon>
        <taxon>Asteraceae</taxon>
        <taxon>Asteroideae</taxon>
        <taxon>Anthemideae</taxon>
        <taxon>Anthemidinae</taxon>
        <taxon>Tanacetum</taxon>
    </lineage>
</organism>
<keyword evidence="1" id="KW-1133">Transmembrane helix</keyword>
<proteinExistence type="predicted"/>
<comment type="caution">
    <text evidence="2">The sequence shown here is derived from an EMBL/GenBank/DDBJ whole genome shotgun (WGS) entry which is preliminary data.</text>
</comment>
<feature type="transmembrane region" description="Helical" evidence="1">
    <location>
        <begin position="165"/>
        <end position="187"/>
    </location>
</feature>
<accession>A0A6L2N9S2</accession>
<reference evidence="2" key="1">
    <citation type="journal article" date="2019" name="Sci. Rep.">
        <title>Draft genome of Tanacetum cinerariifolium, the natural source of mosquito coil.</title>
        <authorList>
            <person name="Yamashiro T."/>
            <person name="Shiraishi A."/>
            <person name="Satake H."/>
            <person name="Nakayama K."/>
        </authorList>
    </citation>
    <scope>NUCLEOTIDE SEQUENCE</scope>
</reference>
<dbReference type="AlphaFoldDB" id="A0A6L2N9S2"/>